<keyword evidence="4 7" id="KW-0808">Transferase</keyword>
<dbReference type="SUPFAM" id="SSF55205">
    <property type="entry name" value="EPT/RTPC-like"/>
    <property type="match status" value="1"/>
</dbReference>
<dbReference type="GO" id="GO:0009073">
    <property type="term" value="P:aromatic amino acid family biosynthetic process"/>
    <property type="evidence" value="ECO:0007669"/>
    <property type="project" value="UniProtKB-KW"/>
</dbReference>
<feature type="binding site" evidence="7">
    <location>
        <position position="181"/>
    </location>
    <ligand>
        <name>3-phosphoshikimate</name>
        <dbReference type="ChEBI" id="CHEBI:145989"/>
    </ligand>
</feature>
<dbReference type="HAMAP" id="MF_00210">
    <property type="entry name" value="EPSP_synth"/>
    <property type="match status" value="1"/>
</dbReference>
<feature type="binding site" evidence="7">
    <location>
        <position position="374"/>
    </location>
    <ligand>
        <name>3-phosphoshikimate</name>
        <dbReference type="ChEBI" id="CHEBI:145989"/>
    </ligand>
</feature>
<dbReference type="PROSITE" id="PS00104">
    <property type="entry name" value="EPSP_SYNTHASE_1"/>
    <property type="match status" value="1"/>
</dbReference>
<keyword evidence="3 7" id="KW-0028">Amino-acid biosynthesis</keyword>
<dbReference type="UniPathway" id="UPA00053">
    <property type="reaction ID" value="UER00089"/>
</dbReference>
<feature type="binding site" evidence="7">
    <location>
        <position position="182"/>
    </location>
    <ligand>
        <name>3-phosphoshikimate</name>
        <dbReference type="ChEBI" id="CHEBI:145989"/>
    </ligand>
</feature>
<feature type="binding site" evidence="7">
    <location>
        <position position="378"/>
    </location>
    <ligand>
        <name>phosphoenolpyruvate</name>
        <dbReference type="ChEBI" id="CHEBI:58702"/>
    </ligand>
</feature>
<accession>A0A848D6D6</accession>
<comment type="subcellular location">
    <subcellularLocation>
        <location evidence="7">Cytoplasm</location>
    </subcellularLocation>
</comment>
<dbReference type="NCBIfam" id="TIGR01356">
    <property type="entry name" value="aroA"/>
    <property type="match status" value="1"/>
</dbReference>
<dbReference type="RefSeq" id="WP_168973947.1">
    <property type="nucleotide sequence ID" value="NZ_JABAGJ010000010.1"/>
</dbReference>
<dbReference type="InterPro" id="IPR013792">
    <property type="entry name" value="RNA3'P_cycl/enolpyr_Trfase_a/b"/>
</dbReference>
<dbReference type="GO" id="GO:0003866">
    <property type="term" value="F:3-phosphoshikimate 1-carboxyvinyltransferase activity"/>
    <property type="evidence" value="ECO:0007669"/>
    <property type="project" value="UniProtKB-UniRule"/>
</dbReference>
<dbReference type="GO" id="GO:0009423">
    <property type="term" value="P:chorismate biosynthetic process"/>
    <property type="evidence" value="ECO:0007669"/>
    <property type="project" value="UniProtKB-UniRule"/>
</dbReference>
<dbReference type="InterPro" id="IPR001986">
    <property type="entry name" value="Enolpyruvate_Tfrase_dom"/>
</dbReference>
<feature type="domain" description="Enolpyruvate transferase" evidence="8">
    <location>
        <begin position="16"/>
        <end position="454"/>
    </location>
</feature>
<feature type="binding site" evidence="7">
    <location>
        <position position="29"/>
    </location>
    <ligand>
        <name>3-phosphoshikimate</name>
        <dbReference type="ChEBI" id="CHEBI:145989"/>
    </ligand>
</feature>
<dbReference type="AlphaFoldDB" id="A0A848D6D6"/>
<dbReference type="PIRSF" id="PIRSF000505">
    <property type="entry name" value="EPSPS"/>
    <property type="match status" value="1"/>
</dbReference>
<dbReference type="EMBL" id="JABAGJ010000010">
    <property type="protein sequence ID" value="NMF02982.1"/>
    <property type="molecule type" value="Genomic_DNA"/>
</dbReference>
<sequence length="463" mass="49370">MTEHAYPDPWPAPVASRPLNATVTIPGSKSLSNRFLILAALSTRPVTLHGLLRSRDTELMMEALNTLGVHCTPHDDDETTVTITPPQSGRFHGGTTVYCGLAGTVMRFVPGLVLYADSPVRFDGDKQAYQRPMGPILDGLEQLGASVTYEGERGRLPFTITPPEHMPATRQHVAIDSSSSSQFISGLLLIGSRLAGGLDLTHTGEHLPSMPHIRMTMHDVDAADGHTSMPEPGHWIVEHAQLALPEDISVEPDLSNAAPFLEAAMIATGSVSIPNWPYTTTQPGGLLPDILQHMGANVTLDGTPFDEAMRLVKTDPHAYTHRSGTLTLTGDGTIHGLGNYDMSAAGEIAPSIAAAAALADSPSVLHGIGHLRGHETNRLAALVSEIKRIGGVARELPDGLAIDAVPRASLHAAVMETYADHRMATFAAMIGLAVPGTEIRNIATTRKTIPDFPGMWADMLSQR</sequence>
<comment type="similarity">
    <text evidence="2 7">Belongs to the EPSP synthase family.</text>
</comment>
<comment type="catalytic activity">
    <reaction evidence="6">
        <text>3-phosphoshikimate + phosphoenolpyruvate = 5-O-(1-carboxyvinyl)-3-phosphoshikimate + phosphate</text>
        <dbReference type="Rhea" id="RHEA:21256"/>
        <dbReference type="ChEBI" id="CHEBI:43474"/>
        <dbReference type="ChEBI" id="CHEBI:57701"/>
        <dbReference type="ChEBI" id="CHEBI:58702"/>
        <dbReference type="ChEBI" id="CHEBI:145989"/>
        <dbReference type="EC" id="2.5.1.19"/>
    </reaction>
    <physiologicalReaction direction="left-to-right" evidence="6">
        <dbReference type="Rhea" id="RHEA:21257"/>
    </physiologicalReaction>
</comment>
<evidence type="ECO:0000256" key="3">
    <source>
        <dbReference type="ARBA" id="ARBA00022605"/>
    </source>
</evidence>
<dbReference type="GO" id="GO:0008652">
    <property type="term" value="P:amino acid biosynthetic process"/>
    <property type="evidence" value="ECO:0007669"/>
    <property type="project" value="UniProtKB-KW"/>
</dbReference>
<feature type="binding site" evidence="7">
    <location>
        <position position="180"/>
    </location>
    <ligand>
        <name>3-phosphoshikimate</name>
        <dbReference type="ChEBI" id="CHEBI:145989"/>
    </ligand>
</feature>
<dbReference type="Pfam" id="PF00275">
    <property type="entry name" value="EPSP_synthase"/>
    <property type="match status" value="1"/>
</dbReference>
<evidence type="ECO:0000256" key="1">
    <source>
        <dbReference type="ARBA" id="ARBA00004811"/>
    </source>
</evidence>
<feature type="binding site" evidence="7">
    <location>
        <position position="29"/>
    </location>
    <ligand>
        <name>phosphoenolpyruvate</name>
        <dbReference type="ChEBI" id="CHEBI:58702"/>
    </ligand>
</feature>
<keyword evidence="5 7" id="KW-0057">Aromatic amino acid biosynthesis</keyword>
<comment type="subunit">
    <text evidence="7">Monomer.</text>
</comment>
<feature type="active site" description="Proton acceptor" evidence="7">
    <location>
        <position position="347"/>
    </location>
</feature>
<dbReference type="PROSITE" id="PS00885">
    <property type="entry name" value="EPSP_SYNTHASE_2"/>
    <property type="match status" value="1"/>
</dbReference>
<dbReference type="Gene3D" id="3.65.10.10">
    <property type="entry name" value="Enolpyruvate transferase domain"/>
    <property type="match status" value="2"/>
</dbReference>
<comment type="function">
    <text evidence="7">Catalyzes the transfer of the enolpyruvyl moiety of phosphoenolpyruvate (PEP) to the 5-hydroxyl of shikimate-3-phosphate (S3P) to produce enolpyruvyl shikimate-3-phosphate and inorganic phosphate.</text>
</comment>
<dbReference type="EC" id="2.5.1.19" evidence="7"/>
<comment type="pathway">
    <text evidence="1 7">Metabolic intermediate biosynthesis; chorismate biosynthesis; chorismate from D-erythrose 4-phosphate and phosphoenolpyruvate: step 6/7.</text>
</comment>
<feature type="binding site" evidence="7">
    <location>
        <position position="347"/>
    </location>
    <ligand>
        <name>3-phosphoshikimate</name>
        <dbReference type="ChEBI" id="CHEBI:145989"/>
    </ligand>
</feature>
<protein>
    <recommendedName>
        <fullName evidence="7">3-phosphoshikimate 1-carboxyvinyltransferase</fullName>
        <ecNumber evidence="7">2.5.1.19</ecNumber>
    </recommendedName>
    <alternativeName>
        <fullName evidence="7">5-enolpyruvylshikimate-3-phosphate synthase</fullName>
        <shortName evidence="7">EPSP synthase</shortName>
        <shortName evidence="7">EPSPS</shortName>
    </alternativeName>
</protein>
<dbReference type="InterPro" id="IPR036968">
    <property type="entry name" value="Enolpyruvate_Tfrase_sf"/>
</dbReference>
<comment type="caution">
    <text evidence="9">The sequence shown here is derived from an EMBL/GenBank/DDBJ whole genome shotgun (WGS) entry which is preliminary data.</text>
</comment>
<dbReference type="InterPro" id="IPR006264">
    <property type="entry name" value="EPSP_synthase"/>
</dbReference>
<comment type="caution">
    <text evidence="7">Lacks conserved residue(s) required for the propagation of feature annotation.</text>
</comment>
<dbReference type="PANTHER" id="PTHR21090:SF5">
    <property type="entry name" value="PENTAFUNCTIONAL AROM POLYPEPTIDE"/>
    <property type="match status" value="1"/>
</dbReference>
<proteinExistence type="inferred from homology"/>
<evidence type="ECO:0000313" key="10">
    <source>
        <dbReference type="Proteomes" id="UP000583419"/>
    </source>
</evidence>
<evidence type="ECO:0000256" key="5">
    <source>
        <dbReference type="ARBA" id="ARBA00023141"/>
    </source>
</evidence>
<evidence type="ECO:0000259" key="8">
    <source>
        <dbReference type="Pfam" id="PF00275"/>
    </source>
</evidence>
<dbReference type="Proteomes" id="UP000583419">
    <property type="component" value="Unassembled WGS sequence"/>
</dbReference>
<reference evidence="9 10" key="1">
    <citation type="submission" date="2020-04" db="EMBL/GenBank/DDBJ databases">
        <authorList>
            <person name="Hitch T.C.A."/>
            <person name="Wylensek D."/>
            <person name="Clavel T."/>
        </authorList>
    </citation>
    <scope>NUCLEOTIDE SEQUENCE [LARGE SCALE GENOMIC DNA]</scope>
    <source>
        <strain evidence="9 10">WCA-130-P53-4B</strain>
    </source>
</reference>
<feature type="binding site" evidence="7">
    <location>
        <position position="447"/>
    </location>
    <ligand>
        <name>phosphoenolpyruvate</name>
        <dbReference type="ChEBI" id="CHEBI:58702"/>
    </ligand>
</feature>
<evidence type="ECO:0000256" key="7">
    <source>
        <dbReference type="HAMAP-Rule" id="MF_00210"/>
    </source>
</evidence>
<gene>
    <name evidence="7 9" type="primary">aroA</name>
    <name evidence="9" type="ORF">HF843_07380</name>
</gene>
<evidence type="ECO:0000256" key="4">
    <source>
        <dbReference type="ARBA" id="ARBA00022679"/>
    </source>
</evidence>
<feature type="binding site" evidence="7">
    <location>
        <position position="30"/>
    </location>
    <ligand>
        <name>3-phosphoshikimate</name>
        <dbReference type="ChEBI" id="CHEBI:145989"/>
    </ligand>
</feature>
<dbReference type="PANTHER" id="PTHR21090">
    <property type="entry name" value="AROM/DEHYDROQUINATE SYNTHASE"/>
    <property type="match status" value="1"/>
</dbReference>
<name>A0A848D6D6_9BIFI</name>
<dbReference type="GO" id="GO:0005737">
    <property type="term" value="C:cytoplasm"/>
    <property type="evidence" value="ECO:0007669"/>
    <property type="project" value="UniProtKB-SubCell"/>
</dbReference>
<feature type="binding site" evidence="7">
    <location>
        <position position="103"/>
    </location>
    <ligand>
        <name>phosphoenolpyruvate</name>
        <dbReference type="ChEBI" id="CHEBI:58702"/>
    </ligand>
</feature>
<evidence type="ECO:0000256" key="6">
    <source>
        <dbReference type="ARBA" id="ARBA00044633"/>
    </source>
</evidence>
<feature type="binding site" evidence="7">
    <location>
        <position position="209"/>
    </location>
    <ligand>
        <name>3-phosphoshikimate</name>
        <dbReference type="ChEBI" id="CHEBI:145989"/>
    </ligand>
</feature>
<dbReference type="InterPro" id="IPR023193">
    <property type="entry name" value="EPSP_synthase_CS"/>
</dbReference>
<feature type="binding site" evidence="7">
    <location>
        <position position="422"/>
    </location>
    <ligand>
        <name>phosphoenolpyruvate</name>
        <dbReference type="ChEBI" id="CHEBI:58702"/>
    </ligand>
</feature>
<feature type="binding site" evidence="7">
    <location>
        <position position="182"/>
    </location>
    <ligand>
        <name>phosphoenolpyruvate</name>
        <dbReference type="ChEBI" id="CHEBI:58702"/>
    </ligand>
</feature>
<feature type="binding site" evidence="7">
    <location>
        <position position="34"/>
    </location>
    <ligand>
        <name>3-phosphoshikimate</name>
        <dbReference type="ChEBI" id="CHEBI:145989"/>
    </ligand>
</feature>
<evidence type="ECO:0000313" key="9">
    <source>
        <dbReference type="EMBL" id="NMF02982.1"/>
    </source>
</evidence>
<organism evidence="9 10">
    <name type="scientific">Bifidobacterium boum</name>
    <dbReference type="NCBI Taxonomy" id="78343"/>
    <lineage>
        <taxon>Bacteria</taxon>
        <taxon>Bacillati</taxon>
        <taxon>Actinomycetota</taxon>
        <taxon>Actinomycetes</taxon>
        <taxon>Bifidobacteriales</taxon>
        <taxon>Bifidobacteriaceae</taxon>
        <taxon>Bifidobacterium</taxon>
    </lineage>
</organism>
<evidence type="ECO:0000256" key="2">
    <source>
        <dbReference type="ARBA" id="ARBA00009948"/>
    </source>
</evidence>
<keyword evidence="7" id="KW-0963">Cytoplasm</keyword>
<feature type="binding site" evidence="7">
    <location>
        <position position="131"/>
    </location>
    <ligand>
        <name>phosphoenolpyruvate</name>
        <dbReference type="ChEBI" id="CHEBI:58702"/>
    </ligand>
</feature>